<gene>
    <name evidence="2" type="ORF">FWK35_00030645</name>
</gene>
<dbReference type="EMBL" id="VUJU01012331">
    <property type="protein sequence ID" value="KAF0707970.1"/>
    <property type="molecule type" value="Genomic_DNA"/>
</dbReference>
<sequence>DIQCTKNTIIHDLADLGDRESGPRRPQLAAYKKIKFGEKFRSFCSQWYTECEWLEYSVQCNAAFCFVCRVFGPENSEDAWTRTGFSNWQKFIVKLKSHLATINHKTNESRMMAFKCSQKAGSVVTQLSSFHKEVAKNCMYMSSLIEIILYIAKQGIALRGHNEGTDSINQAFIKKKINLTSWKDQDELIKISADLVTETIVGEILETGHFALMVDEARSHKQEQLSVCVRYTVGLEIYERFLQFVDVSCGQDANQIVSDIYSSFKNCNLNMDALNIVAQSYDGASVMSGHIGGVQAKIKEHYPCAIYTHCMAHRLNLVVVDLCKEIKNARCVFNTLEMIYVHFARPSNNTKLGKIQLDLGLKKGSILRVCDTRWVCRFKNCEAMIRNYTAIIEYLSNEIEEQSDKDVVEAIGILSEVQKCTFLIGVLLLKYVLGIINILSTTLQSKTGTLGKAKNIINGVILSFEQLRCDEEFFKFWKKLELLAEQNNIILDIPDIRKRKRTQPKHLNSFHLETITGEENNIYALTPVDYWKKNLYFPIIDGIIINLKKRFSEESLSMASSIDSFLNLNLKGSSFFVNHYKDVMNISEDTLKAEIMVFKNCLPANFTFDDIKKNIVKVTYPNLYKLIQ</sequence>
<dbReference type="Proteomes" id="UP000478052">
    <property type="component" value="Unassembled WGS sequence"/>
</dbReference>
<evidence type="ECO:0000313" key="3">
    <source>
        <dbReference type="Proteomes" id="UP000478052"/>
    </source>
</evidence>
<dbReference type="PANTHER" id="PTHR45749">
    <property type="match status" value="1"/>
</dbReference>
<proteinExistence type="predicted"/>
<dbReference type="SMART" id="SM00597">
    <property type="entry name" value="ZnF_TTF"/>
    <property type="match status" value="1"/>
</dbReference>
<organism evidence="2 3">
    <name type="scientific">Aphis craccivora</name>
    <name type="common">Cowpea aphid</name>
    <dbReference type="NCBI Taxonomy" id="307492"/>
    <lineage>
        <taxon>Eukaryota</taxon>
        <taxon>Metazoa</taxon>
        <taxon>Ecdysozoa</taxon>
        <taxon>Arthropoda</taxon>
        <taxon>Hexapoda</taxon>
        <taxon>Insecta</taxon>
        <taxon>Pterygota</taxon>
        <taxon>Neoptera</taxon>
        <taxon>Paraneoptera</taxon>
        <taxon>Hemiptera</taxon>
        <taxon>Sternorrhyncha</taxon>
        <taxon>Aphidomorpha</taxon>
        <taxon>Aphidoidea</taxon>
        <taxon>Aphididae</taxon>
        <taxon>Aphidini</taxon>
        <taxon>Aphis</taxon>
        <taxon>Aphis</taxon>
    </lineage>
</organism>
<feature type="non-terminal residue" evidence="2">
    <location>
        <position position="1"/>
    </location>
</feature>
<dbReference type="OrthoDB" id="6619846at2759"/>
<feature type="domain" description="TTF-type" evidence="1">
    <location>
        <begin position="39"/>
        <end position="123"/>
    </location>
</feature>
<comment type="caution">
    <text evidence="2">The sequence shown here is derived from an EMBL/GenBank/DDBJ whole genome shotgun (WGS) entry which is preliminary data.</text>
</comment>
<evidence type="ECO:0000313" key="2">
    <source>
        <dbReference type="EMBL" id="KAF0707970.1"/>
    </source>
</evidence>
<reference evidence="2 3" key="1">
    <citation type="submission" date="2019-08" db="EMBL/GenBank/DDBJ databases">
        <title>Whole genome of Aphis craccivora.</title>
        <authorList>
            <person name="Voronova N.V."/>
            <person name="Shulinski R.S."/>
            <person name="Bandarenka Y.V."/>
            <person name="Zhorov D.G."/>
            <person name="Warner D."/>
        </authorList>
    </citation>
    <scope>NUCLEOTIDE SEQUENCE [LARGE SCALE GENOMIC DNA]</scope>
    <source>
        <strain evidence="2">180601</strain>
        <tissue evidence="2">Whole Body</tissue>
    </source>
</reference>
<dbReference type="AlphaFoldDB" id="A0A6G0VSI3"/>
<dbReference type="InterPro" id="IPR006580">
    <property type="entry name" value="Znf_TTF"/>
</dbReference>
<dbReference type="SUPFAM" id="SSF53098">
    <property type="entry name" value="Ribonuclease H-like"/>
    <property type="match status" value="1"/>
</dbReference>
<feature type="non-terminal residue" evidence="2">
    <location>
        <position position="628"/>
    </location>
</feature>
<dbReference type="InterPro" id="IPR012337">
    <property type="entry name" value="RNaseH-like_sf"/>
</dbReference>
<dbReference type="PANTHER" id="PTHR45749:SF37">
    <property type="entry name" value="OS05G0311600 PROTEIN"/>
    <property type="match status" value="1"/>
</dbReference>
<protein>
    <submittedName>
        <fullName evidence="2">Zinc finger MYM-type protein 1-like</fullName>
    </submittedName>
</protein>
<keyword evidence="3" id="KW-1185">Reference proteome</keyword>
<accession>A0A6G0VSI3</accession>
<name>A0A6G0VSI3_APHCR</name>
<evidence type="ECO:0000259" key="1">
    <source>
        <dbReference type="SMART" id="SM00597"/>
    </source>
</evidence>